<sequence>MTISRTTKWAVGAILGVAALAVLAGLLFRGEYATTQGATRSFTIADDFTGVRKVLVRTDAAKQIVTMGGGSTFVSQDWQTVGGDVGSSLRELIDDPNWRLELRGTLKVMTKDDYIGEHEIALDQRVVITPDSLVSEVHLKEPTARLKKYDMTTRFFRDLKSNNTIVDLSLTQEILTNAPWFAHGIADRRVLASVERTLANQETAIRKVIADNIGDVPMFPLR</sequence>
<keyword evidence="2" id="KW-1185">Reference proteome</keyword>
<reference evidence="1 2" key="1">
    <citation type="submission" date="2019-02" db="EMBL/GenBank/DDBJ databases">
        <title>Deep-cultivation of Planctomycetes and their phenomic and genomic characterization uncovers novel biology.</title>
        <authorList>
            <person name="Wiegand S."/>
            <person name="Jogler M."/>
            <person name="Boedeker C."/>
            <person name="Pinto D."/>
            <person name="Vollmers J."/>
            <person name="Rivas-Marin E."/>
            <person name="Kohn T."/>
            <person name="Peeters S.H."/>
            <person name="Heuer A."/>
            <person name="Rast P."/>
            <person name="Oberbeckmann S."/>
            <person name="Bunk B."/>
            <person name="Jeske O."/>
            <person name="Meyerdierks A."/>
            <person name="Storesund J.E."/>
            <person name="Kallscheuer N."/>
            <person name="Luecker S."/>
            <person name="Lage O.M."/>
            <person name="Pohl T."/>
            <person name="Merkel B.J."/>
            <person name="Hornburger P."/>
            <person name="Mueller R.-W."/>
            <person name="Bruemmer F."/>
            <person name="Labrenz M."/>
            <person name="Spormann A.M."/>
            <person name="Op den Camp H."/>
            <person name="Overmann J."/>
            <person name="Amann R."/>
            <person name="Jetten M.S.M."/>
            <person name="Mascher T."/>
            <person name="Medema M.H."/>
            <person name="Devos D.P."/>
            <person name="Kaster A.-K."/>
            <person name="Ovreas L."/>
            <person name="Rohde M."/>
            <person name="Galperin M.Y."/>
            <person name="Jogler C."/>
        </authorList>
    </citation>
    <scope>NUCLEOTIDE SEQUENCE [LARGE SCALE GENOMIC DNA]</scope>
    <source>
        <strain evidence="1 2">I41</strain>
    </source>
</reference>
<dbReference type="RefSeq" id="WP_145435805.1">
    <property type="nucleotide sequence ID" value="NZ_CP036339.1"/>
</dbReference>
<dbReference type="KEGG" id="llh:I41_52990"/>
<proteinExistence type="predicted"/>
<evidence type="ECO:0000313" key="1">
    <source>
        <dbReference type="EMBL" id="QDT76054.1"/>
    </source>
</evidence>
<dbReference type="EMBL" id="CP036339">
    <property type="protein sequence ID" value="QDT76054.1"/>
    <property type="molecule type" value="Genomic_DNA"/>
</dbReference>
<evidence type="ECO:0000313" key="2">
    <source>
        <dbReference type="Proteomes" id="UP000317909"/>
    </source>
</evidence>
<dbReference type="OrthoDB" id="273462at2"/>
<gene>
    <name evidence="1" type="ORF">I41_52990</name>
</gene>
<dbReference type="AlphaFoldDB" id="A0A517U608"/>
<protein>
    <submittedName>
        <fullName evidence="1">Uncharacterized protein</fullName>
    </submittedName>
</protein>
<accession>A0A517U608</accession>
<organism evidence="1 2">
    <name type="scientific">Lacipirellula limnantheis</name>
    <dbReference type="NCBI Taxonomy" id="2528024"/>
    <lineage>
        <taxon>Bacteria</taxon>
        <taxon>Pseudomonadati</taxon>
        <taxon>Planctomycetota</taxon>
        <taxon>Planctomycetia</taxon>
        <taxon>Pirellulales</taxon>
        <taxon>Lacipirellulaceae</taxon>
        <taxon>Lacipirellula</taxon>
    </lineage>
</organism>
<name>A0A517U608_9BACT</name>
<dbReference type="Proteomes" id="UP000317909">
    <property type="component" value="Chromosome"/>
</dbReference>